<evidence type="ECO:0000256" key="2">
    <source>
        <dbReference type="ARBA" id="ARBA00022980"/>
    </source>
</evidence>
<gene>
    <name evidence="6" type="ORF">GOP47_0002405</name>
</gene>
<dbReference type="InterPro" id="IPR000473">
    <property type="entry name" value="Ribosomal_bL36"/>
</dbReference>
<dbReference type="GO" id="GO:0003735">
    <property type="term" value="F:structural constituent of ribosome"/>
    <property type="evidence" value="ECO:0007669"/>
    <property type="project" value="InterPro"/>
</dbReference>
<dbReference type="AlphaFoldDB" id="A0A9D4VC11"/>
<dbReference type="PANTHER" id="PTHR18804:SF16">
    <property type="entry name" value="RIBOSOMAL PROTEIN"/>
    <property type="match status" value="1"/>
</dbReference>
<evidence type="ECO:0000313" key="6">
    <source>
        <dbReference type="EMBL" id="KAI5082662.1"/>
    </source>
</evidence>
<keyword evidence="7" id="KW-1185">Reference proteome</keyword>
<dbReference type="PANTHER" id="PTHR18804">
    <property type="entry name" value="RIBOSOMAL PROTEIN"/>
    <property type="match status" value="1"/>
</dbReference>
<keyword evidence="5" id="KW-0812">Transmembrane</keyword>
<evidence type="ECO:0000256" key="4">
    <source>
        <dbReference type="RuleBase" id="RU000570"/>
    </source>
</evidence>
<keyword evidence="2 4" id="KW-0689">Ribosomal protein</keyword>
<dbReference type="EMBL" id="JABFUD020000003">
    <property type="protein sequence ID" value="KAI5082662.1"/>
    <property type="molecule type" value="Genomic_DNA"/>
</dbReference>
<dbReference type="HAMAP" id="MF_00251">
    <property type="entry name" value="Ribosomal_bL36"/>
    <property type="match status" value="1"/>
</dbReference>
<protein>
    <recommendedName>
        <fullName evidence="4">Ribosomal protein</fullName>
    </recommendedName>
</protein>
<comment type="similarity">
    <text evidence="1 4">Belongs to the bacterial ribosomal protein bL36 family.</text>
</comment>
<sequence>KREGIIKASPLWDTPNSAFYQNLGTYYTLPLSLSLSLVACKLLAGKMKVRSAVKRLCEFCRVVKRRGRIYVLCKANPKHKQRQGFSTLSCTGSNDALRNVTPVGGILLTQYSPRSNESRWKYMPCNGGIGLASLLSRS</sequence>
<dbReference type="Pfam" id="PF00444">
    <property type="entry name" value="Ribosomal_L36"/>
    <property type="match status" value="1"/>
</dbReference>
<evidence type="ECO:0000256" key="1">
    <source>
        <dbReference type="ARBA" id="ARBA00007645"/>
    </source>
</evidence>
<dbReference type="InterPro" id="IPR052010">
    <property type="entry name" value="Ribosomal_LSU_bL36"/>
</dbReference>
<keyword evidence="3 4" id="KW-0687">Ribonucleoprotein</keyword>
<keyword evidence="5" id="KW-0472">Membrane</keyword>
<dbReference type="GO" id="GO:0005840">
    <property type="term" value="C:ribosome"/>
    <property type="evidence" value="ECO:0007669"/>
    <property type="project" value="UniProtKB-KW"/>
</dbReference>
<organism evidence="6 7">
    <name type="scientific">Adiantum capillus-veneris</name>
    <name type="common">Maidenhair fern</name>
    <dbReference type="NCBI Taxonomy" id="13818"/>
    <lineage>
        <taxon>Eukaryota</taxon>
        <taxon>Viridiplantae</taxon>
        <taxon>Streptophyta</taxon>
        <taxon>Embryophyta</taxon>
        <taxon>Tracheophyta</taxon>
        <taxon>Polypodiopsida</taxon>
        <taxon>Polypodiidae</taxon>
        <taxon>Polypodiales</taxon>
        <taxon>Pteridineae</taxon>
        <taxon>Pteridaceae</taxon>
        <taxon>Vittarioideae</taxon>
        <taxon>Adiantum</taxon>
    </lineage>
</organism>
<reference evidence="6" key="1">
    <citation type="submission" date="2021-01" db="EMBL/GenBank/DDBJ databases">
        <title>Adiantum capillus-veneris genome.</title>
        <authorList>
            <person name="Fang Y."/>
            <person name="Liao Q."/>
        </authorList>
    </citation>
    <scope>NUCLEOTIDE SEQUENCE</scope>
    <source>
        <strain evidence="6">H3</strain>
        <tissue evidence="6">Leaf</tissue>
    </source>
</reference>
<dbReference type="GO" id="GO:0006412">
    <property type="term" value="P:translation"/>
    <property type="evidence" value="ECO:0007669"/>
    <property type="project" value="InterPro"/>
</dbReference>
<comment type="caution">
    <text evidence="6">The sequence shown here is derived from an EMBL/GenBank/DDBJ whole genome shotgun (WGS) entry which is preliminary data.</text>
</comment>
<dbReference type="PROSITE" id="PS00828">
    <property type="entry name" value="RIBOSOMAL_L36"/>
    <property type="match status" value="1"/>
</dbReference>
<dbReference type="SUPFAM" id="SSF57840">
    <property type="entry name" value="Ribosomal protein L36"/>
    <property type="match status" value="1"/>
</dbReference>
<proteinExistence type="inferred from homology"/>
<dbReference type="OrthoDB" id="10265903at2759"/>
<dbReference type="NCBIfam" id="TIGR01022">
    <property type="entry name" value="rpmJ_bact"/>
    <property type="match status" value="1"/>
</dbReference>
<name>A0A9D4VC11_ADICA</name>
<keyword evidence="5" id="KW-1133">Transmembrane helix</keyword>
<feature type="non-terminal residue" evidence="6">
    <location>
        <position position="138"/>
    </location>
</feature>
<dbReference type="InterPro" id="IPR035977">
    <property type="entry name" value="Ribosomal_bL36_sp"/>
</dbReference>
<feature type="transmembrane region" description="Helical" evidence="5">
    <location>
        <begin position="25"/>
        <end position="44"/>
    </location>
</feature>
<evidence type="ECO:0000256" key="5">
    <source>
        <dbReference type="SAM" id="Phobius"/>
    </source>
</evidence>
<dbReference type="GO" id="GO:1990904">
    <property type="term" value="C:ribonucleoprotein complex"/>
    <property type="evidence" value="ECO:0007669"/>
    <property type="project" value="UniProtKB-KW"/>
</dbReference>
<accession>A0A9D4VC11</accession>
<evidence type="ECO:0000256" key="3">
    <source>
        <dbReference type="ARBA" id="ARBA00023274"/>
    </source>
</evidence>
<evidence type="ECO:0000313" key="7">
    <source>
        <dbReference type="Proteomes" id="UP000886520"/>
    </source>
</evidence>
<dbReference type="Proteomes" id="UP000886520">
    <property type="component" value="Chromosome 2"/>
</dbReference>